<organism evidence="1 2">
    <name type="scientific">Apiospora marii</name>
    <dbReference type="NCBI Taxonomy" id="335849"/>
    <lineage>
        <taxon>Eukaryota</taxon>
        <taxon>Fungi</taxon>
        <taxon>Dikarya</taxon>
        <taxon>Ascomycota</taxon>
        <taxon>Pezizomycotina</taxon>
        <taxon>Sordariomycetes</taxon>
        <taxon>Xylariomycetidae</taxon>
        <taxon>Amphisphaeriales</taxon>
        <taxon>Apiosporaceae</taxon>
        <taxon>Apiospora</taxon>
    </lineage>
</organism>
<reference evidence="1 2" key="1">
    <citation type="submission" date="2023-01" db="EMBL/GenBank/DDBJ databases">
        <title>Analysis of 21 Apiospora genomes using comparative genomics revels a genus with tremendous synthesis potential of carbohydrate active enzymes and secondary metabolites.</title>
        <authorList>
            <person name="Sorensen T."/>
        </authorList>
    </citation>
    <scope>NUCLEOTIDE SEQUENCE [LARGE SCALE GENOMIC DNA]</scope>
    <source>
        <strain evidence="1 2">CBS 20057</strain>
    </source>
</reference>
<evidence type="ECO:0000313" key="2">
    <source>
        <dbReference type="Proteomes" id="UP001396898"/>
    </source>
</evidence>
<sequence length="243" mass="27812">MRLLIYSDLPPALRRAWTKGLYPSILRVNKQICLEASPLLYSENQFRFVDLWLWPYNGIARVDVTPFFSGISLQASSLRHICVNFPSFKQSYFEPSDMVKMDDVDINNLRTIQATCTGLTTIEFLLCFAADVPHMNNQDNIVDPLTALESLLKSIPSLKQVIVNAHSSKNTNMTDENDVECGSNDIWRRMIGYGWIVNVSDPPKRTWISSDALVGFHNEYGRKLARRGSRGLEQHQKAKWEQE</sequence>
<dbReference type="Proteomes" id="UP001396898">
    <property type="component" value="Unassembled WGS sequence"/>
</dbReference>
<name>A0ABR1RK15_9PEZI</name>
<evidence type="ECO:0000313" key="1">
    <source>
        <dbReference type="EMBL" id="KAK8013606.1"/>
    </source>
</evidence>
<dbReference type="EMBL" id="JAQQWI010000013">
    <property type="protein sequence ID" value="KAK8013606.1"/>
    <property type="molecule type" value="Genomic_DNA"/>
</dbReference>
<comment type="caution">
    <text evidence="1">The sequence shown here is derived from an EMBL/GenBank/DDBJ whole genome shotgun (WGS) entry which is preliminary data.</text>
</comment>
<gene>
    <name evidence="1" type="ORF">PG991_009199</name>
</gene>
<protein>
    <submittedName>
        <fullName evidence="1">Uncharacterized protein</fullName>
    </submittedName>
</protein>
<accession>A0ABR1RK15</accession>
<keyword evidence="2" id="KW-1185">Reference proteome</keyword>
<proteinExistence type="predicted"/>